<dbReference type="NCBIfam" id="TIGR00172">
    <property type="entry name" value="maf"/>
    <property type="match status" value="1"/>
</dbReference>
<name>A0A4V3YXH8_9BURK</name>
<evidence type="ECO:0000256" key="1">
    <source>
        <dbReference type="ARBA" id="ARBA00001968"/>
    </source>
</evidence>
<feature type="site" description="Important for substrate specificity" evidence="4">
    <location>
        <position position="171"/>
    </location>
</feature>
<evidence type="ECO:0000256" key="4">
    <source>
        <dbReference type="HAMAP-Rule" id="MF_00528"/>
    </source>
</evidence>
<dbReference type="CDD" id="cd00555">
    <property type="entry name" value="Maf"/>
    <property type="match status" value="1"/>
</dbReference>
<dbReference type="PANTHER" id="PTHR43213:SF5">
    <property type="entry name" value="BIFUNCTIONAL DTTP_UTP PYROPHOSPHATASE_METHYLTRANSFERASE PROTEIN-RELATED"/>
    <property type="match status" value="1"/>
</dbReference>
<dbReference type="InterPro" id="IPR003697">
    <property type="entry name" value="Maf-like"/>
</dbReference>
<dbReference type="OrthoDB" id="9807767at2"/>
<dbReference type="HAMAP" id="MF_00528">
    <property type="entry name" value="Maf"/>
    <property type="match status" value="1"/>
</dbReference>
<comment type="catalytic activity">
    <reaction evidence="4">
        <text>dTTP + H2O = dTMP + diphosphate + H(+)</text>
        <dbReference type="Rhea" id="RHEA:28534"/>
        <dbReference type="ChEBI" id="CHEBI:15377"/>
        <dbReference type="ChEBI" id="CHEBI:15378"/>
        <dbReference type="ChEBI" id="CHEBI:33019"/>
        <dbReference type="ChEBI" id="CHEBI:37568"/>
        <dbReference type="ChEBI" id="CHEBI:63528"/>
        <dbReference type="EC" id="3.6.1.9"/>
    </reaction>
</comment>
<keyword evidence="3 4" id="KW-0546">Nucleotide metabolism</keyword>
<dbReference type="GO" id="GO:0036218">
    <property type="term" value="F:dTTP diphosphatase activity"/>
    <property type="evidence" value="ECO:0007669"/>
    <property type="project" value="RHEA"/>
</dbReference>
<reference evidence="5 6" key="1">
    <citation type="submission" date="2019-04" db="EMBL/GenBank/DDBJ databases">
        <title>Lampropedia sp YIM MLB12 draf genome.</title>
        <authorList>
            <person name="Wang Y.-X."/>
        </authorList>
    </citation>
    <scope>NUCLEOTIDE SEQUENCE [LARGE SCALE GENOMIC DNA]</scope>
    <source>
        <strain evidence="5 6">YIM MLB12</strain>
    </source>
</reference>
<gene>
    <name evidence="5" type="primary">maf</name>
    <name evidence="5" type="ORF">E8K88_04125</name>
</gene>
<dbReference type="GO" id="GO:0005737">
    <property type="term" value="C:cytoplasm"/>
    <property type="evidence" value="ECO:0007669"/>
    <property type="project" value="UniProtKB-SubCell"/>
</dbReference>
<proteinExistence type="inferred from homology"/>
<feature type="site" description="Important for substrate specificity" evidence="4">
    <location>
        <position position="89"/>
    </location>
</feature>
<evidence type="ECO:0000313" key="5">
    <source>
        <dbReference type="EMBL" id="THJ35192.1"/>
    </source>
</evidence>
<dbReference type="EMBL" id="SSWX01000004">
    <property type="protein sequence ID" value="THJ35192.1"/>
    <property type="molecule type" value="Genomic_DNA"/>
</dbReference>
<dbReference type="RefSeq" id="WP_136405389.1">
    <property type="nucleotide sequence ID" value="NZ_SSWX01000004.1"/>
</dbReference>
<organism evidence="5 6">
    <name type="scientific">Lampropedia aestuarii</name>
    <dbReference type="NCBI Taxonomy" id="2562762"/>
    <lineage>
        <taxon>Bacteria</taxon>
        <taxon>Pseudomonadati</taxon>
        <taxon>Pseudomonadota</taxon>
        <taxon>Betaproteobacteria</taxon>
        <taxon>Burkholderiales</taxon>
        <taxon>Comamonadaceae</taxon>
        <taxon>Lampropedia</taxon>
    </lineage>
</organism>
<comment type="cofactor">
    <cofactor evidence="1 4">
        <name>a divalent metal cation</name>
        <dbReference type="ChEBI" id="CHEBI:60240"/>
    </cofactor>
</comment>
<evidence type="ECO:0000256" key="3">
    <source>
        <dbReference type="ARBA" id="ARBA00023080"/>
    </source>
</evidence>
<dbReference type="GO" id="GO:0036221">
    <property type="term" value="F:UTP diphosphatase activity"/>
    <property type="evidence" value="ECO:0007669"/>
    <property type="project" value="RHEA"/>
</dbReference>
<protein>
    <recommendedName>
        <fullName evidence="4">dTTP/UTP pyrophosphatase</fullName>
        <shortName evidence="4">dTTPase/UTPase</shortName>
        <ecNumber evidence="4">3.6.1.9</ecNumber>
    </recommendedName>
    <alternativeName>
        <fullName evidence="4">Nucleoside triphosphate pyrophosphatase</fullName>
    </alternativeName>
    <alternativeName>
        <fullName evidence="4">Nucleotide pyrophosphatase</fullName>
        <shortName evidence="4">Nucleotide PPase</shortName>
    </alternativeName>
</protein>
<comment type="subcellular location">
    <subcellularLocation>
        <location evidence="4">Cytoplasm</location>
    </subcellularLocation>
</comment>
<dbReference type="AlphaFoldDB" id="A0A4V3YXH8"/>
<keyword evidence="2 4" id="KW-0378">Hydrolase</keyword>
<dbReference type="InterPro" id="IPR029001">
    <property type="entry name" value="ITPase-like_fam"/>
</dbReference>
<comment type="catalytic activity">
    <reaction evidence="4">
        <text>UTP + H2O = UMP + diphosphate + H(+)</text>
        <dbReference type="Rhea" id="RHEA:29395"/>
        <dbReference type="ChEBI" id="CHEBI:15377"/>
        <dbReference type="ChEBI" id="CHEBI:15378"/>
        <dbReference type="ChEBI" id="CHEBI:33019"/>
        <dbReference type="ChEBI" id="CHEBI:46398"/>
        <dbReference type="ChEBI" id="CHEBI:57865"/>
        <dbReference type="EC" id="3.6.1.9"/>
    </reaction>
</comment>
<comment type="similarity">
    <text evidence="4">Belongs to the Maf family. YhdE subfamily.</text>
</comment>
<dbReference type="Gene3D" id="3.90.950.10">
    <property type="match status" value="1"/>
</dbReference>
<comment type="caution">
    <text evidence="5">The sequence shown here is derived from an EMBL/GenBank/DDBJ whole genome shotgun (WGS) entry which is preliminary data.</text>
</comment>
<keyword evidence="4" id="KW-0963">Cytoplasm</keyword>
<dbReference type="GO" id="GO:0009117">
    <property type="term" value="P:nucleotide metabolic process"/>
    <property type="evidence" value="ECO:0007669"/>
    <property type="project" value="UniProtKB-KW"/>
</dbReference>
<evidence type="ECO:0000313" key="6">
    <source>
        <dbReference type="Proteomes" id="UP000306236"/>
    </source>
</evidence>
<evidence type="ECO:0000256" key="2">
    <source>
        <dbReference type="ARBA" id="ARBA00022801"/>
    </source>
</evidence>
<accession>A0A4V3YXH8</accession>
<dbReference type="EC" id="3.6.1.9" evidence="4"/>
<feature type="site" description="Important for substrate specificity" evidence="4">
    <location>
        <position position="12"/>
    </location>
</feature>
<feature type="active site" description="Proton acceptor" evidence="4">
    <location>
        <position position="88"/>
    </location>
</feature>
<keyword evidence="6" id="KW-1185">Reference proteome</keyword>
<sequence length="226" mass="24161">MPSVYLASQSPRRSQLLTQMGIAHALLLPTPEDADPSDHPDALEALEATVPHEWPRDYVQRVTGLKLQAAMQRAQRRGLHGVPILCADTTVALGPHILGKPLDAHEARAMLQALLGQSHQVLTAVAVALDGQVRQALSVSQVQFAEASPEWLEAYIDSGEWQGKAGAYGIQGLAATMVAHIEGSYSGIMGLPVFETYQLLQPWLQRPADTAAGPSAQPPGMPGSKE</sequence>
<comment type="caution">
    <text evidence="4">Lacks conserved residue(s) required for the propagation of feature annotation.</text>
</comment>
<dbReference type="SUPFAM" id="SSF52972">
    <property type="entry name" value="ITPase-like"/>
    <property type="match status" value="1"/>
</dbReference>
<dbReference type="PIRSF" id="PIRSF006305">
    <property type="entry name" value="Maf"/>
    <property type="match status" value="1"/>
</dbReference>
<dbReference type="Pfam" id="PF02545">
    <property type="entry name" value="Maf"/>
    <property type="match status" value="1"/>
</dbReference>
<comment type="function">
    <text evidence="4">Nucleoside triphosphate pyrophosphatase that hydrolyzes dTTP and UTP. May have a dual role in cell division arrest and in preventing the incorporation of modified nucleotides into cellular nucleic acids.</text>
</comment>
<dbReference type="Proteomes" id="UP000306236">
    <property type="component" value="Unassembled WGS sequence"/>
</dbReference>
<dbReference type="PANTHER" id="PTHR43213">
    <property type="entry name" value="BIFUNCTIONAL DTTP/UTP PYROPHOSPHATASE/METHYLTRANSFERASE PROTEIN-RELATED"/>
    <property type="match status" value="1"/>
</dbReference>